<proteinExistence type="predicted"/>
<dbReference type="SUPFAM" id="SSF51735">
    <property type="entry name" value="NAD(P)-binding Rossmann-fold domains"/>
    <property type="match status" value="1"/>
</dbReference>
<dbReference type="OrthoDB" id="2898509at2759"/>
<keyword evidence="1" id="KW-0560">Oxidoreductase</keyword>
<keyword evidence="3" id="KW-1185">Reference proteome</keyword>
<dbReference type="STRING" id="743788.S8E4J3"/>
<accession>S8E4J3</accession>
<name>S8E4J3_FOMSC</name>
<dbReference type="HOGENOM" id="CLU_044999_1_0_1"/>
<protein>
    <submittedName>
        <fullName evidence="2">NAD-binding protein</fullName>
    </submittedName>
</protein>
<dbReference type="InterPro" id="IPR052228">
    <property type="entry name" value="Sec_Metab_Biosynth_Oxidored"/>
</dbReference>
<dbReference type="eggNOG" id="KOG1208">
    <property type="taxonomic scope" value="Eukaryota"/>
</dbReference>
<reference evidence="2 3" key="1">
    <citation type="journal article" date="2012" name="Science">
        <title>The Paleozoic origin of enzymatic lignin decomposition reconstructed from 31 fungal genomes.</title>
        <authorList>
            <person name="Floudas D."/>
            <person name="Binder M."/>
            <person name="Riley R."/>
            <person name="Barry K."/>
            <person name="Blanchette R.A."/>
            <person name="Henrissat B."/>
            <person name="Martinez A.T."/>
            <person name="Otillar R."/>
            <person name="Spatafora J.W."/>
            <person name="Yadav J.S."/>
            <person name="Aerts A."/>
            <person name="Benoit I."/>
            <person name="Boyd A."/>
            <person name="Carlson A."/>
            <person name="Copeland A."/>
            <person name="Coutinho P.M."/>
            <person name="de Vries R.P."/>
            <person name="Ferreira P."/>
            <person name="Findley K."/>
            <person name="Foster B."/>
            <person name="Gaskell J."/>
            <person name="Glotzer D."/>
            <person name="Gorecki P."/>
            <person name="Heitman J."/>
            <person name="Hesse C."/>
            <person name="Hori C."/>
            <person name="Igarashi K."/>
            <person name="Jurgens J.A."/>
            <person name="Kallen N."/>
            <person name="Kersten P."/>
            <person name="Kohler A."/>
            <person name="Kuees U."/>
            <person name="Kumar T.K.A."/>
            <person name="Kuo A."/>
            <person name="LaButti K."/>
            <person name="Larrondo L.F."/>
            <person name="Lindquist E."/>
            <person name="Ling A."/>
            <person name="Lombard V."/>
            <person name="Lucas S."/>
            <person name="Lundell T."/>
            <person name="Martin R."/>
            <person name="McLaughlin D.J."/>
            <person name="Morgenstern I."/>
            <person name="Morin E."/>
            <person name="Murat C."/>
            <person name="Nagy L.G."/>
            <person name="Nolan M."/>
            <person name="Ohm R.A."/>
            <person name="Patyshakuliyeva A."/>
            <person name="Rokas A."/>
            <person name="Ruiz-Duenas F.J."/>
            <person name="Sabat G."/>
            <person name="Salamov A."/>
            <person name="Samejima M."/>
            <person name="Schmutz J."/>
            <person name="Slot J.C."/>
            <person name="St John F."/>
            <person name="Stenlid J."/>
            <person name="Sun H."/>
            <person name="Sun S."/>
            <person name="Syed K."/>
            <person name="Tsang A."/>
            <person name="Wiebenga A."/>
            <person name="Young D."/>
            <person name="Pisabarro A."/>
            <person name="Eastwood D.C."/>
            <person name="Martin F."/>
            <person name="Cullen D."/>
            <person name="Grigoriev I.V."/>
            <person name="Hibbett D.S."/>
        </authorList>
    </citation>
    <scope>NUCLEOTIDE SEQUENCE</scope>
    <source>
        <strain evidence="3">FP-58527</strain>
    </source>
</reference>
<dbReference type="Pfam" id="PF00106">
    <property type="entry name" value="adh_short"/>
    <property type="match status" value="1"/>
</dbReference>
<dbReference type="PANTHER" id="PTHR47534:SF3">
    <property type="entry name" value="ALCOHOL DEHYDROGENASE-LIKE C-TERMINAL DOMAIN-CONTAINING PROTEIN"/>
    <property type="match status" value="1"/>
</dbReference>
<dbReference type="EMBL" id="KE504167">
    <property type="protein sequence ID" value="EPS98258.1"/>
    <property type="molecule type" value="Genomic_DNA"/>
</dbReference>
<dbReference type="Gene3D" id="3.40.50.720">
    <property type="entry name" value="NAD(P)-binding Rossmann-like Domain"/>
    <property type="match status" value="1"/>
</dbReference>
<evidence type="ECO:0000313" key="2">
    <source>
        <dbReference type="EMBL" id="EPS98258.1"/>
    </source>
</evidence>
<evidence type="ECO:0000313" key="3">
    <source>
        <dbReference type="Proteomes" id="UP000015241"/>
    </source>
</evidence>
<dbReference type="AlphaFoldDB" id="S8E4J3"/>
<dbReference type="PANTHER" id="PTHR47534">
    <property type="entry name" value="YALI0E05731P"/>
    <property type="match status" value="1"/>
</dbReference>
<dbReference type="GO" id="GO:0016491">
    <property type="term" value="F:oxidoreductase activity"/>
    <property type="evidence" value="ECO:0007669"/>
    <property type="project" value="UniProtKB-KW"/>
</dbReference>
<organism evidence="2 3">
    <name type="scientific">Fomitopsis schrenkii</name>
    <name type="common">Brown rot fungus</name>
    <dbReference type="NCBI Taxonomy" id="2126942"/>
    <lineage>
        <taxon>Eukaryota</taxon>
        <taxon>Fungi</taxon>
        <taxon>Dikarya</taxon>
        <taxon>Basidiomycota</taxon>
        <taxon>Agaricomycotina</taxon>
        <taxon>Agaricomycetes</taxon>
        <taxon>Polyporales</taxon>
        <taxon>Fomitopsis</taxon>
    </lineage>
</organism>
<gene>
    <name evidence="2" type="ORF">FOMPIDRAFT_144587</name>
</gene>
<evidence type="ECO:0000256" key="1">
    <source>
        <dbReference type="ARBA" id="ARBA00023002"/>
    </source>
</evidence>
<dbReference type="InterPro" id="IPR036291">
    <property type="entry name" value="NAD(P)-bd_dom_sf"/>
</dbReference>
<sequence length="300" mass="33188">MPPLAAVRAANAAFSFKQPPVALFVGGTSGIGQALSCAVARYTGGNARIMLSGRNRSAAEQTIKSYPRPASLDANADDPHTFVESDLFQMKNVQKTTSSLLSTLPKLNLLVLSTGFMDFRWRDETPDGIDKRLALNYYARWKFIHDLLPLLKRAKDAGEEARVMSILGPGSGWKADLDDLGLKRRYNPLKALTSAATYNDLMIESFAELEPRASFVHAFPGLVRTPLMGQLGKMVLYPVSVTPDVCAEYMLYSLLQSTPGASRRDNKGDDMGKKRYYGTDEARTRLWEHTVEEVDRACKT</sequence>
<dbReference type="InterPro" id="IPR002347">
    <property type="entry name" value="SDR_fam"/>
</dbReference>
<dbReference type="Proteomes" id="UP000015241">
    <property type="component" value="Unassembled WGS sequence"/>
</dbReference>
<dbReference type="InParanoid" id="S8E4J3"/>